<protein>
    <submittedName>
        <fullName evidence="1">Uncharacterized protein</fullName>
    </submittedName>
</protein>
<evidence type="ECO:0000313" key="2">
    <source>
        <dbReference type="Proteomes" id="UP000027135"/>
    </source>
</evidence>
<dbReference type="Proteomes" id="UP000027135">
    <property type="component" value="Unassembled WGS sequence"/>
</dbReference>
<evidence type="ECO:0000313" key="1">
    <source>
        <dbReference type="EMBL" id="KDR19732.1"/>
    </source>
</evidence>
<proteinExistence type="predicted"/>
<sequence length="73" mass="7909">MFRLLDSSGGHDTVTNAGCELAHCPSIHGIEAVPAKLYPATHRYSRIVYSGAIVSGTWRQKGDVSVSLQLRIL</sequence>
<gene>
    <name evidence="1" type="ORF">L798_05763</name>
</gene>
<reference evidence="1 2" key="1">
    <citation type="journal article" date="2014" name="Nat. Commun.">
        <title>Molecular traces of alternative social organization in a termite genome.</title>
        <authorList>
            <person name="Terrapon N."/>
            <person name="Li C."/>
            <person name="Robertson H.M."/>
            <person name="Ji L."/>
            <person name="Meng X."/>
            <person name="Booth W."/>
            <person name="Chen Z."/>
            <person name="Childers C.P."/>
            <person name="Glastad K.M."/>
            <person name="Gokhale K."/>
            <person name="Gowin J."/>
            <person name="Gronenberg W."/>
            <person name="Hermansen R.A."/>
            <person name="Hu H."/>
            <person name="Hunt B.G."/>
            <person name="Huylmans A.K."/>
            <person name="Khalil S.M."/>
            <person name="Mitchell R.D."/>
            <person name="Munoz-Torres M.C."/>
            <person name="Mustard J.A."/>
            <person name="Pan H."/>
            <person name="Reese J.T."/>
            <person name="Scharf M.E."/>
            <person name="Sun F."/>
            <person name="Vogel H."/>
            <person name="Xiao J."/>
            <person name="Yang W."/>
            <person name="Yang Z."/>
            <person name="Yang Z."/>
            <person name="Zhou J."/>
            <person name="Zhu J."/>
            <person name="Brent C.S."/>
            <person name="Elsik C.G."/>
            <person name="Goodisman M.A."/>
            <person name="Liberles D.A."/>
            <person name="Roe R.M."/>
            <person name="Vargo E.L."/>
            <person name="Vilcinskas A."/>
            <person name="Wang J."/>
            <person name="Bornberg-Bauer E."/>
            <person name="Korb J."/>
            <person name="Zhang G."/>
            <person name="Liebig J."/>
        </authorList>
    </citation>
    <scope>NUCLEOTIDE SEQUENCE [LARGE SCALE GENOMIC DNA]</scope>
    <source>
        <tissue evidence="1">Whole organism</tissue>
    </source>
</reference>
<keyword evidence="2" id="KW-1185">Reference proteome</keyword>
<name>A0A067RHC2_ZOONE</name>
<organism evidence="1 2">
    <name type="scientific">Zootermopsis nevadensis</name>
    <name type="common">Dampwood termite</name>
    <dbReference type="NCBI Taxonomy" id="136037"/>
    <lineage>
        <taxon>Eukaryota</taxon>
        <taxon>Metazoa</taxon>
        <taxon>Ecdysozoa</taxon>
        <taxon>Arthropoda</taxon>
        <taxon>Hexapoda</taxon>
        <taxon>Insecta</taxon>
        <taxon>Pterygota</taxon>
        <taxon>Neoptera</taxon>
        <taxon>Polyneoptera</taxon>
        <taxon>Dictyoptera</taxon>
        <taxon>Blattodea</taxon>
        <taxon>Blattoidea</taxon>
        <taxon>Termitoidae</taxon>
        <taxon>Termopsidae</taxon>
        <taxon>Zootermopsis</taxon>
    </lineage>
</organism>
<dbReference type="AlphaFoldDB" id="A0A067RHC2"/>
<dbReference type="EMBL" id="KK852636">
    <property type="protein sequence ID" value="KDR19732.1"/>
    <property type="molecule type" value="Genomic_DNA"/>
</dbReference>
<accession>A0A067RHC2</accession>
<dbReference type="InParanoid" id="A0A067RHC2"/>